<evidence type="ECO:0000313" key="3">
    <source>
        <dbReference type="Proteomes" id="UP000319829"/>
    </source>
</evidence>
<organism evidence="2 3">
    <name type="scientific">Eiseniibacteriota bacterium</name>
    <dbReference type="NCBI Taxonomy" id="2212470"/>
    <lineage>
        <taxon>Bacteria</taxon>
        <taxon>Candidatus Eiseniibacteriota</taxon>
    </lineage>
</organism>
<comment type="caution">
    <text evidence="2">The sequence shown here is derived from an EMBL/GenBank/DDBJ whole genome shotgun (WGS) entry which is preliminary data.</text>
</comment>
<evidence type="ECO:0000256" key="1">
    <source>
        <dbReference type="SAM" id="MobiDB-lite"/>
    </source>
</evidence>
<reference evidence="2 3" key="1">
    <citation type="journal article" date="2019" name="Nat. Microbiol.">
        <title>Mediterranean grassland soil C-N compound turnover is dependent on rainfall and depth, and is mediated by genomically divergent microorganisms.</title>
        <authorList>
            <person name="Diamond S."/>
            <person name="Andeer P.F."/>
            <person name="Li Z."/>
            <person name="Crits-Christoph A."/>
            <person name="Burstein D."/>
            <person name="Anantharaman K."/>
            <person name="Lane K.R."/>
            <person name="Thomas B.C."/>
            <person name="Pan C."/>
            <person name="Northen T.R."/>
            <person name="Banfield J.F."/>
        </authorList>
    </citation>
    <scope>NUCLEOTIDE SEQUENCE [LARGE SCALE GENOMIC DNA]</scope>
    <source>
        <strain evidence="2">WS_4</strain>
    </source>
</reference>
<evidence type="ECO:0000313" key="2">
    <source>
        <dbReference type="EMBL" id="TMQ53853.1"/>
    </source>
</evidence>
<dbReference type="Proteomes" id="UP000319829">
    <property type="component" value="Unassembled WGS sequence"/>
</dbReference>
<gene>
    <name evidence="2" type="ORF">E6K74_07970</name>
</gene>
<feature type="region of interest" description="Disordered" evidence="1">
    <location>
        <begin position="32"/>
        <end position="54"/>
    </location>
</feature>
<proteinExistence type="predicted"/>
<name>A0A538SR44_UNCEI</name>
<protein>
    <submittedName>
        <fullName evidence="2">Uncharacterized protein</fullName>
    </submittedName>
</protein>
<sequence>MIAGRSAALRSWFLALVFLEMLLACGSACRAGTQDSTATTPPPRPATPSARSGEEQDRFELGIGAVQGFFDVTGSFAYRRFLNVRGPFERSAMGELTGTTKSQLSEGIVSLYVFFRPIATYRQSWRIRPLIEFGPGVHTVVQVASLEGFNRSSYKAKLYVKSHAYAGFEVLATKRLGFLVRGRMSAPSHHPFDYAQAAILLR</sequence>
<accession>A0A538SR44</accession>
<dbReference type="EMBL" id="VBOU01000079">
    <property type="protein sequence ID" value="TMQ53853.1"/>
    <property type="molecule type" value="Genomic_DNA"/>
</dbReference>
<dbReference type="AlphaFoldDB" id="A0A538SR44"/>